<keyword evidence="2" id="KW-1185">Reference proteome</keyword>
<protein>
    <submittedName>
        <fullName evidence="1">Uncharacterized protein</fullName>
    </submittedName>
</protein>
<accession>A0ACC1HTU4</accession>
<evidence type="ECO:0000313" key="2">
    <source>
        <dbReference type="Proteomes" id="UP001145114"/>
    </source>
</evidence>
<reference evidence="1" key="1">
    <citation type="submission" date="2022-06" db="EMBL/GenBank/DDBJ databases">
        <title>Phylogenomic reconstructions and comparative analyses of Kickxellomycotina fungi.</title>
        <authorList>
            <person name="Reynolds N.K."/>
            <person name="Stajich J.E."/>
            <person name="Barry K."/>
            <person name="Grigoriev I.V."/>
            <person name="Crous P."/>
            <person name="Smith M.E."/>
        </authorList>
    </citation>
    <scope>NUCLEOTIDE SEQUENCE</scope>
    <source>
        <strain evidence="1">RSA 2271</strain>
    </source>
</reference>
<comment type="caution">
    <text evidence="1">The sequence shown here is derived from an EMBL/GenBank/DDBJ whole genome shotgun (WGS) entry which is preliminary data.</text>
</comment>
<name>A0ACC1HTU4_9FUNG</name>
<dbReference type="EMBL" id="JAMZIH010000878">
    <property type="protein sequence ID" value="KAJ1678761.1"/>
    <property type="molecule type" value="Genomic_DNA"/>
</dbReference>
<gene>
    <name evidence="1" type="ORF">EV182_003404</name>
</gene>
<sequence>QQQQQQRVGHFEGTAVIDLAATAAGITPGGHQAASTADDASQVRDELAASLEPTHHLSRRSVGSDGNDGNDRSGSLDIGGNLDLFALLGRFCQDPDIVMGSRYAPQQKATGVCAEKHRERGSDEQQWSPSSSVSASSPSSSSSAESAGLEVENLLLRAQIEDLTLAIRALSVIFSSDIQPMFDL</sequence>
<evidence type="ECO:0000313" key="1">
    <source>
        <dbReference type="EMBL" id="KAJ1678761.1"/>
    </source>
</evidence>
<proteinExistence type="predicted"/>
<dbReference type="Proteomes" id="UP001145114">
    <property type="component" value="Unassembled WGS sequence"/>
</dbReference>
<feature type="non-terminal residue" evidence="1">
    <location>
        <position position="1"/>
    </location>
</feature>
<organism evidence="1 2">
    <name type="scientific">Spiromyces aspiralis</name>
    <dbReference type="NCBI Taxonomy" id="68401"/>
    <lineage>
        <taxon>Eukaryota</taxon>
        <taxon>Fungi</taxon>
        <taxon>Fungi incertae sedis</taxon>
        <taxon>Zoopagomycota</taxon>
        <taxon>Kickxellomycotina</taxon>
        <taxon>Kickxellomycetes</taxon>
        <taxon>Kickxellales</taxon>
        <taxon>Kickxellaceae</taxon>
        <taxon>Spiromyces</taxon>
    </lineage>
</organism>